<dbReference type="GO" id="GO:0043190">
    <property type="term" value="C:ATP-binding cassette (ABC) transporter complex"/>
    <property type="evidence" value="ECO:0007669"/>
    <property type="project" value="InterPro"/>
</dbReference>
<feature type="transmembrane region" description="Helical" evidence="6">
    <location>
        <begin position="69"/>
        <end position="91"/>
    </location>
</feature>
<organism evidence="8 9">
    <name type="scientific">Paramicrobacterium agarici</name>
    <dbReference type="NCBI Taxonomy" id="630514"/>
    <lineage>
        <taxon>Bacteria</taxon>
        <taxon>Bacillati</taxon>
        <taxon>Actinomycetota</taxon>
        <taxon>Actinomycetes</taxon>
        <taxon>Micrococcales</taxon>
        <taxon>Microbacteriaceae</taxon>
        <taxon>Paramicrobacterium</taxon>
    </lineage>
</organism>
<dbReference type="Pfam" id="PF01061">
    <property type="entry name" value="ABC2_membrane"/>
    <property type="match status" value="1"/>
</dbReference>
<sequence>MTIAISNPRTKPRAGNADAVFIARSIRHSLRDGEGLLMAILLPVFMMGLFVFVFGGAMSFAGDSGYVNYIVPGIIIMCAGFGASSTATLVAGDMQSGIVDRFRTMPIRGGAVLTGHVVASVLRNLVATGVVVLVGLLAGFRPSAGLGGWLGALAIITVYILTITMLFAAVGLVAGSVEAANAYGFVLLFLPYLSSGFVPVETMPSWLEWIARYQPITPVIEAIRALLSEGDVGVNAVFAMLWCAGILAIALAWSAVMFRRKAGRR</sequence>
<keyword evidence="4 6" id="KW-0472">Membrane</keyword>
<feature type="domain" description="ABC transmembrane type-2" evidence="7">
    <location>
        <begin position="34"/>
        <end position="261"/>
    </location>
</feature>
<dbReference type="InterPro" id="IPR051784">
    <property type="entry name" value="Nod_factor_ABC_transporter"/>
</dbReference>
<keyword evidence="2 6" id="KW-0812">Transmembrane</keyword>
<dbReference type="EMBL" id="PDJE01000001">
    <property type="protein sequence ID" value="PFG30928.1"/>
    <property type="molecule type" value="Genomic_DNA"/>
</dbReference>
<dbReference type="GO" id="GO:0140359">
    <property type="term" value="F:ABC-type transporter activity"/>
    <property type="evidence" value="ECO:0007669"/>
    <property type="project" value="InterPro"/>
</dbReference>
<keyword evidence="6" id="KW-0813">Transport</keyword>
<protein>
    <recommendedName>
        <fullName evidence="6">Transport permease protein</fullName>
    </recommendedName>
</protein>
<dbReference type="PANTHER" id="PTHR43229">
    <property type="entry name" value="NODULATION PROTEIN J"/>
    <property type="match status" value="1"/>
</dbReference>
<evidence type="ECO:0000313" key="9">
    <source>
        <dbReference type="Proteomes" id="UP000221369"/>
    </source>
</evidence>
<dbReference type="AlphaFoldDB" id="A0A2A9DW62"/>
<comment type="caution">
    <text evidence="8">The sequence shown here is derived from an EMBL/GenBank/DDBJ whole genome shotgun (WGS) entry which is preliminary data.</text>
</comment>
<dbReference type="PIRSF" id="PIRSF006648">
    <property type="entry name" value="DrrB"/>
    <property type="match status" value="1"/>
</dbReference>
<gene>
    <name evidence="8" type="ORF">ATJ78_1873</name>
</gene>
<keyword evidence="3 6" id="KW-1133">Transmembrane helix</keyword>
<accession>A0A2A9DW62</accession>
<keyword evidence="5" id="KW-0046">Antibiotic resistance</keyword>
<feature type="transmembrane region" description="Helical" evidence="6">
    <location>
        <begin position="149"/>
        <end position="173"/>
    </location>
</feature>
<evidence type="ECO:0000313" key="8">
    <source>
        <dbReference type="EMBL" id="PFG30928.1"/>
    </source>
</evidence>
<dbReference type="Proteomes" id="UP000221369">
    <property type="component" value="Unassembled WGS sequence"/>
</dbReference>
<evidence type="ECO:0000256" key="1">
    <source>
        <dbReference type="ARBA" id="ARBA00004141"/>
    </source>
</evidence>
<evidence type="ECO:0000256" key="4">
    <source>
        <dbReference type="ARBA" id="ARBA00023136"/>
    </source>
</evidence>
<feature type="transmembrane region" description="Helical" evidence="6">
    <location>
        <begin position="36"/>
        <end position="57"/>
    </location>
</feature>
<evidence type="ECO:0000256" key="5">
    <source>
        <dbReference type="ARBA" id="ARBA00023251"/>
    </source>
</evidence>
<keyword evidence="6" id="KW-1003">Cell membrane</keyword>
<comment type="subcellular location">
    <subcellularLocation>
        <location evidence="6">Cell membrane</location>
        <topology evidence="6">Multi-pass membrane protein</topology>
    </subcellularLocation>
    <subcellularLocation>
        <location evidence="1">Membrane</location>
        <topology evidence="1">Multi-pass membrane protein</topology>
    </subcellularLocation>
</comment>
<name>A0A2A9DW62_9MICO</name>
<comment type="similarity">
    <text evidence="6">Belongs to the ABC-2 integral membrane protein family.</text>
</comment>
<dbReference type="GO" id="GO:0046677">
    <property type="term" value="P:response to antibiotic"/>
    <property type="evidence" value="ECO:0007669"/>
    <property type="project" value="UniProtKB-KW"/>
</dbReference>
<proteinExistence type="inferred from homology"/>
<dbReference type="InterPro" id="IPR047817">
    <property type="entry name" value="ABC2_TM_bact-type"/>
</dbReference>
<dbReference type="PROSITE" id="PS51012">
    <property type="entry name" value="ABC_TM2"/>
    <property type="match status" value="1"/>
</dbReference>
<evidence type="ECO:0000256" key="3">
    <source>
        <dbReference type="ARBA" id="ARBA00022989"/>
    </source>
</evidence>
<dbReference type="PANTHER" id="PTHR43229:SF2">
    <property type="entry name" value="NODULATION PROTEIN J"/>
    <property type="match status" value="1"/>
</dbReference>
<reference evidence="8 9" key="1">
    <citation type="submission" date="2017-10" db="EMBL/GenBank/DDBJ databases">
        <title>Sequencing the genomes of 1000 actinobacteria strains.</title>
        <authorList>
            <person name="Klenk H.-P."/>
        </authorList>
    </citation>
    <scope>NUCLEOTIDE SEQUENCE [LARGE SCALE GENOMIC DNA]</scope>
    <source>
        <strain evidence="8 9">DSM 21798</strain>
    </source>
</reference>
<evidence type="ECO:0000256" key="2">
    <source>
        <dbReference type="ARBA" id="ARBA00022692"/>
    </source>
</evidence>
<feature type="transmembrane region" description="Helical" evidence="6">
    <location>
        <begin position="180"/>
        <end position="200"/>
    </location>
</feature>
<dbReference type="InterPro" id="IPR000412">
    <property type="entry name" value="ABC_2_transport"/>
</dbReference>
<feature type="transmembrane region" description="Helical" evidence="6">
    <location>
        <begin position="112"/>
        <end position="137"/>
    </location>
</feature>
<dbReference type="InterPro" id="IPR013525">
    <property type="entry name" value="ABC2_TM"/>
</dbReference>
<keyword evidence="9" id="KW-1185">Reference proteome</keyword>
<evidence type="ECO:0000256" key="6">
    <source>
        <dbReference type="RuleBase" id="RU361157"/>
    </source>
</evidence>
<dbReference type="RefSeq" id="WP_245836265.1">
    <property type="nucleotide sequence ID" value="NZ_PDJE01000001.1"/>
</dbReference>
<feature type="transmembrane region" description="Helical" evidence="6">
    <location>
        <begin position="236"/>
        <end position="258"/>
    </location>
</feature>
<evidence type="ECO:0000259" key="7">
    <source>
        <dbReference type="PROSITE" id="PS51012"/>
    </source>
</evidence>